<evidence type="ECO:0000256" key="4">
    <source>
        <dbReference type="ARBA" id="ARBA00004789"/>
    </source>
</evidence>
<dbReference type="PROSITE" id="PS52004">
    <property type="entry name" value="KS3_2"/>
    <property type="match status" value="2"/>
</dbReference>
<evidence type="ECO:0000256" key="7">
    <source>
        <dbReference type="ARBA" id="ARBA00022553"/>
    </source>
</evidence>
<evidence type="ECO:0000259" key="14">
    <source>
        <dbReference type="PROSITE" id="PS52004"/>
    </source>
</evidence>
<dbReference type="EMBL" id="LS992241">
    <property type="protein sequence ID" value="SYX83885.1"/>
    <property type="molecule type" value="Genomic_DNA"/>
</dbReference>
<dbReference type="InterPro" id="IPR032821">
    <property type="entry name" value="PKS_assoc"/>
</dbReference>
<feature type="domain" description="Carrier" evidence="13">
    <location>
        <begin position="45"/>
        <end position="118"/>
    </location>
</feature>
<dbReference type="InterPro" id="IPR036291">
    <property type="entry name" value="NAD(P)-bd_dom_sf"/>
</dbReference>
<feature type="compositionally biased region" description="Polar residues" evidence="12">
    <location>
        <begin position="1423"/>
        <end position="1435"/>
    </location>
</feature>
<protein>
    <submittedName>
        <fullName evidence="15">Mixed polyketide synthase/non-ribosomal peptide synthetase</fullName>
    </submittedName>
</protein>
<dbReference type="Pfam" id="PF00109">
    <property type="entry name" value="ketoacyl-synt"/>
    <property type="match status" value="2"/>
</dbReference>
<comment type="cofactor">
    <cofactor evidence="1">
        <name>pantetheine 4'-phosphate</name>
        <dbReference type="ChEBI" id="CHEBI:47942"/>
    </cofactor>
</comment>
<evidence type="ECO:0000313" key="16">
    <source>
        <dbReference type="Proteomes" id="UP000304148"/>
    </source>
</evidence>
<dbReference type="FunFam" id="1.10.1200.10:FF:000019">
    <property type="entry name" value="Phenolpthiocerol synthesis type-I polyketide synthase PPSA"/>
    <property type="match status" value="1"/>
</dbReference>
<dbReference type="InterPro" id="IPR050091">
    <property type="entry name" value="PKS_NRPS_Biosynth_Enz"/>
</dbReference>
<comment type="subcellular location">
    <subcellularLocation>
        <location evidence="3">Cytoplasm</location>
    </subcellularLocation>
</comment>
<keyword evidence="7" id="KW-0597">Phosphoprotein</keyword>
<dbReference type="GO" id="GO:0005737">
    <property type="term" value="C:cytoplasm"/>
    <property type="evidence" value="ECO:0007669"/>
    <property type="project" value="UniProtKB-SubCell"/>
</dbReference>
<evidence type="ECO:0000256" key="9">
    <source>
        <dbReference type="ARBA" id="ARBA00022737"/>
    </source>
</evidence>
<dbReference type="InterPro" id="IPR014030">
    <property type="entry name" value="Ketoacyl_synth_N"/>
</dbReference>
<dbReference type="InterPro" id="IPR020841">
    <property type="entry name" value="PKS_Beta-ketoAc_synthase_dom"/>
</dbReference>
<evidence type="ECO:0000256" key="10">
    <source>
        <dbReference type="ARBA" id="ARBA00022857"/>
    </source>
</evidence>
<feature type="domain" description="Ketosynthase family 3 (KS3)" evidence="14">
    <location>
        <begin position="1464"/>
        <end position="1883"/>
    </location>
</feature>
<feature type="domain" description="Carrier" evidence="13">
    <location>
        <begin position="1332"/>
        <end position="1406"/>
    </location>
</feature>
<dbReference type="PROSITE" id="PS50075">
    <property type="entry name" value="CARRIER"/>
    <property type="match status" value="2"/>
</dbReference>
<dbReference type="SMART" id="SM00822">
    <property type="entry name" value="PKS_KR"/>
    <property type="match status" value="1"/>
</dbReference>
<dbReference type="InterPro" id="IPR016039">
    <property type="entry name" value="Thiolase-like"/>
</dbReference>
<dbReference type="InterPro" id="IPR020806">
    <property type="entry name" value="PKS_PP-bd"/>
</dbReference>
<dbReference type="InterPro" id="IPR009081">
    <property type="entry name" value="PP-bd_ACP"/>
</dbReference>
<dbReference type="PANTHER" id="PTHR43775">
    <property type="entry name" value="FATTY ACID SYNTHASE"/>
    <property type="match status" value="1"/>
</dbReference>
<dbReference type="Pfam" id="PF08659">
    <property type="entry name" value="KR"/>
    <property type="match status" value="1"/>
</dbReference>
<dbReference type="Gene3D" id="3.40.47.10">
    <property type="match status" value="2"/>
</dbReference>
<dbReference type="SMART" id="SM01294">
    <property type="entry name" value="PKS_PP_betabranch"/>
    <property type="match status" value="1"/>
</dbReference>
<organism evidence="15 16">
    <name type="scientific">Paenibacillus alvei</name>
    <name type="common">Bacillus alvei</name>
    <dbReference type="NCBI Taxonomy" id="44250"/>
    <lineage>
        <taxon>Bacteria</taxon>
        <taxon>Bacillati</taxon>
        <taxon>Bacillota</taxon>
        <taxon>Bacilli</taxon>
        <taxon>Bacillales</taxon>
        <taxon>Paenibacillaceae</taxon>
        <taxon>Paenibacillus</taxon>
    </lineage>
</organism>
<dbReference type="InterPro" id="IPR054514">
    <property type="entry name" value="RhiE-like_linker"/>
</dbReference>
<feature type="domain" description="Ketosynthase family 3 (KS3)" evidence="14">
    <location>
        <begin position="188"/>
        <end position="627"/>
    </location>
</feature>
<evidence type="ECO:0000256" key="2">
    <source>
        <dbReference type="ARBA" id="ARBA00003299"/>
    </source>
</evidence>
<dbReference type="GO" id="GO:0031177">
    <property type="term" value="F:phosphopantetheine binding"/>
    <property type="evidence" value="ECO:0007669"/>
    <property type="project" value="InterPro"/>
</dbReference>
<keyword evidence="6" id="KW-0963">Cytoplasm</keyword>
<dbReference type="GO" id="GO:0006633">
    <property type="term" value="P:fatty acid biosynthetic process"/>
    <property type="evidence" value="ECO:0007669"/>
    <property type="project" value="InterPro"/>
</dbReference>
<evidence type="ECO:0000256" key="12">
    <source>
        <dbReference type="SAM" id="MobiDB-lite"/>
    </source>
</evidence>
<evidence type="ECO:0000256" key="1">
    <source>
        <dbReference type="ARBA" id="ARBA00001957"/>
    </source>
</evidence>
<feature type="region of interest" description="Disordered" evidence="12">
    <location>
        <begin position="1408"/>
        <end position="1437"/>
    </location>
</feature>
<dbReference type="SUPFAM" id="SSF47336">
    <property type="entry name" value="ACP-like"/>
    <property type="match status" value="2"/>
</dbReference>
<dbReference type="SUPFAM" id="SSF53901">
    <property type="entry name" value="Thiolase-like"/>
    <property type="match status" value="2"/>
</dbReference>
<dbReference type="InterPro" id="IPR018201">
    <property type="entry name" value="Ketoacyl_synth_AS"/>
</dbReference>
<dbReference type="Proteomes" id="UP000304148">
    <property type="component" value="Chromosome"/>
</dbReference>
<evidence type="ECO:0000256" key="11">
    <source>
        <dbReference type="ARBA" id="ARBA00023268"/>
    </source>
</evidence>
<dbReference type="FunFam" id="3.40.47.10:FF:000019">
    <property type="entry name" value="Polyketide synthase type I"/>
    <property type="match status" value="1"/>
</dbReference>
<dbReference type="Pfam" id="PF00550">
    <property type="entry name" value="PP-binding"/>
    <property type="match status" value="2"/>
</dbReference>
<keyword evidence="9" id="KW-0677">Repeat</keyword>
<dbReference type="Gene3D" id="3.40.50.720">
    <property type="entry name" value="NAD(P)-binding Rossmann-like Domain"/>
    <property type="match status" value="1"/>
</dbReference>
<reference evidence="16" key="1">
    <citation type="submission" date="2018-08" db="EMBL/GenBank/DDBJ databases">
        <authorList>
            <person name="Chevrot R."/>
        </authorList>
    </citation>
    <scope>NUCLEOTIDE SEQUENCE [LARGE SCALE GENOMIC DNA]</scope>
</reference>
<dbReference type="Pfam" id="PF02801">
    <property type="entry name" value="Ketoacyl-synt_C"/>
    <property type="match status" value="2"/>
</dbReference>
<dbReference type="Pfam" id="PF16197">
    <property type="entry name" value="KAsynt_C_assoc"/>
    <property type="match status" value="1"/>
</dbReference>
<comment type="pathway">
    <text evidence="4">Antibiotic biosynthesis; bacillaene biosynthesis.</text>
</comment>
<evidence type="ECO:0000259" key="13">
    <source>
        <dbReference type="PROSITE" id="PS50075"/>
    </source>
</evidence>
<dbReference type="CDD" id="cd08953">
    <property type="entry name" value="KR_2_SDR_x"/>
    <property type="match status" value="1"/>
</dbReference>
<dbReference type="GO" id="GO:0071770">
    <property type="term" value="P:DIM/DIP cell wall layer assembly"/>
    <property type="evidence" value="ECO:0007669"/>
    <property type="project" value="TreeGrafter"/>
</dbReference>
<dbReference type="SMART" id="SM00823">
    <property type="entry name" value="PKS_PP"/>
    <property type="match status" value="2"/>
</dbReference>
<keyword evidence="10" id="KW-0521">NADP</keyword>
<dbReference type="Gene3D" id="1.10.1200.10">
    <property type="entry name" value="ACP-like"/>
    <property type="match status" value="2"/>
</dbReference>
<evidence type="ECO:0000256" key="3">
    <source>
        <dbReference type="ARBA" id="ARBA00004496"/>
    </source>
</evidence>
<dbReference type="Pfam" id="PF22336">
    <property type="entry name" value="RhiE-like_linker"/>
    <property type="match status" value="1"/>
</dbReference>
<dbReference type="InterPro" id="IPR006162">
    <property type="entry name" value="Ppantetheine_attach_site"/>
</dbReference>
<accession>A0A383R9U4</accession>
<dbReference type="SMART" id="SM00825">
    <property type="entry name" value="PKS_KS"/>
    <property type="match status" value="2"/>
</dbReference>
<sequence>MKDELKRLYKDIKEGRLTNREAAKQLKSMVAGMNSDQSPPQDLEDEIELYLKKILSSVIKLSEDRFESDAPLEKYGLDSIMIVQLTDELEKDFGSLSKTLFFEYQTIQQLAEYFMNSHQDRVSELFANRKQSETRTAAANEKSQFFKQHPLQNLLQKGAKQRPSQAFVMEGAKSNAPAAHSTSGTPFSMDIAIIGLAGRYPGAPEISDYWRNLRDGKDSITEIPADRWDCGAHIDRYDGGEGRSPGKWGGFIDGVDQFDPLFFNISPREAEMMDPQERLFLECVYHAIEDAGYTRDTLVGEQERDTLRKIGVYVGVMYEEYQLYGAEAQAAGKPFAVGGSPASIANRVSYFGNFQGPSVAVDTMCSSSLSALHFACQSLRMNECEVAIAGGVNLSIHPNKYLLLSQGNFLSSKGRCESFGEGGDGYVPGEGVGAVLLKPLDRAVQDGDHIYGIIKGTAINHGGKTNGYTVPNPRAQAGVIAKALKEANVNPRTVSYLEAHGTGTSLGDPIEIAGLCRAFQEFTPDRQFCAIGSAKSNIGHCESAAGIAGLTKVLLQLKHRKLVPSLHSAALNPKIDFSATPFTVQHELADWERPTIEINGSFREYPRIAGLSSFGAGGSNAHVIIEEYLPEAATTSATPEGIHEPALVLLSAKNEDRLNVQAEQLLAAIREQMYTDADLRDIAFTLQIGREAMDERLAIIAWSIQDLEAKLAGWLRADKEIRDVFRGQVKRNRETMALFGDDEDMQETIGKWIDRRKYNKLLGMWVKGLRVDWHKLYRANLPCRISLPTYPFTRSRFWIPEWKDAGERKLTSNVMFQESAASCILEKTWTVSAVFQQTSPTLPSGLAVVLANEETRNLAAYIFRGAEVTPLVIRDDKSLQITGDDWTMDFSDPEHAEYVLHHVMERTSPCVGLLDLSDWHAGPLFPERRKRGKIALLQGLIRNHYNTGLAVLHITKGLQAWNSREVTLAGADFAGFIRMLGAEYRNIHSTTVDVDFVPGDEIRDTIWQEWRQENNEVCYRQGVRYIPQMTSVNAAPSARQFAAASDRWIIVTGGTRGIGYETAAHLLDQGCKKLALMGIQPIPPREAWNQPGADPALLQRVQAIRDLEEKGAEVKWHSGKLTDEYALNAFFDTLRENGEGIGGVIHCAGLMDLRSPAFIRKTPEEITAVLEPKVDGLCTLHRCLEGDKLEFFLLFSSVSGTVPALASGVSDYAAANAYMDYFATYQHRLGNTYYQSIQWPNWGETGLGVTRSETYNQLGFTAHRTSDGLSLLDACLRFENLASLMPCIVRHNVFRPEALLTIPARIQAGTATARTNVPPTAASPSKSEDRDAAALAWLRGIFSKQLKIAETELDEDTPFGEFGVDSILMVDLVKQIEACTGRPQDPSLFLEFPTLRTLSEQLQDHMPRNADEEASNPVAESAWSGSQSTARSTSMPAMGRAIRAKVKKRKGRNAAESAASSSNSGKIAVIGMACRFPGAGNKEEFWDNLLQGHSGITEVPITRWDKEHYYAPHYEPGKSISKWGGFINDIEYFDAKYFHISAEEAPYVDPLIRQFLEISVQTVRDAGYDSDMLWGQDVGVFVGSRAGAFAPKLKHLTKDSIIGVGQNFIAAHVSHHFNWKGPNLVVDTACSSSLVSLHLACQSLLNGESGIALAGGVDILLDEVPYLVLSEARALSPDGKCHTFDSKANGFVPGEGCGAIMLKRLEDAIDCGDRIYAVIEATSVNNDGRTMGITTPNPEAQISVIESALRKGRIRQESISYVETHGTGTMIGDPIELRALTKVFRKSTAEKQFCGVGSVKSNIGHLLSAAGIASFIKVALSLHHGQLPPTLNCETPNPRFDFNESPFYPNVRAKRWEAREGIRRAGISSFGFGGTNAHVIMRDAAGSEFADYRPTRSPLAPVEFQRERVWGIDDSGHTVQPVITASRDHLYRPLMQIVDEL</sequence>
<name>A0A383R9U4_PAEAL</name>
<dbReference type="GO" id="GO:0005886">
    <property type="term" value="C:plasma membrane"/>
    <property type="evidence" value="ECO:0007669"/>
    <property type="project" value="TreeGrafter"/>
</dbReference>
<dbReference type="InterPro" id="IPR014031">
    <property type="entry name" value="Ketoacyl_synth_C"/>
</dbReference>
<evidence type="ECO:0000256" key="6">
    <source>
        <dbReference type="ARBA" id="ARBA00022490"/>
    </source>
</evidence>
<keyword evidence="5" id="KW-0596">Phosphopantetheine</keyword>
<dbReference type="GO" id="GO:0004312">
    <property type="term" value="F:fatty acid synthase activity"/>
    <property type="evidence" value="ECO:0007669"/>
    <property type="project" value="TreeGrafter"/>
</dbReference>
<evidence type="ECO:0000256" key="8">
    <source>
        <dbReference type="ARBA" id="ARBA00022679"/>
    </source>
</evidence>
<dbReference type="Gene3D" id="1.10.1240.100">
    <property type="match status" value="1"/>
</dbReference>
<evidence type="ECO:0000313" key="15">
    <source>
        <dbReference type="EMBL" id="SYX83885.1"/>
    </source>
</evidence>
<comment type="function">
    <text evidence="2">Involved in some intermediate steps for the synthesis of the antibiotic polyketide bacillaene which is involved in secondary metabolism.</text>
</comment>
<dbReference type="PANTHER" id="PTHR43775:SF37">
    <property type="entry name" value="SI:DKEY-61P9.11"/>
    <property type="match status" value="1"/>
</dbReference>
<dbReference type="InterPro" id="IPR013968">
    <property type="entry name" value="PKS_KR"/>
</dbReference>
<dbReference type="PROSITE" id="PS00012">
    <property type="entry name" value="PHOSPHOPANTETHEINE"/>
    <property type="match status" value="2"/>
</dbReference>
<keyword evidence="11" id="KW-0511">Multifunctional enzyme</keyword>
<keyword evidence="8" id="KW-0808">Transferase</keyword>
<gene>
    <name evidence="15" type="ORF">PBLR_12307</name>
</gene>
<dbReference type="InterPro" id="IPR057326">
    <property type="entry name" value="KR_dom"/>
</dbReference>
<dbReference type="GO" id="GO:0004315">
    <property type="term" value="F:3-oxoacyl-[acyl-carrier-protein] synthase activity"/>
    <property type="evidence" value="ECO:0007669"/>
    <property type="project" value="InterPro"/>
</dbReference>
<proteinExistence type="predicted"/>
<dbReference type="PROSITE" id="PS00606">
    <property type="entry name" value="KS3_1"/>
    <property type="match status" value="1"/>
</dbReference>
<dbReference type="CDD" id="cd00833">
    <property type="entry name" value="PKS"/>
    <property type="match status" value="2"/>
</dbReference>
<dbReference type="SUPFAM" id="SSF51735">
    <property type="entry name" value="NAD(P)-binding Rossmann-fold domains"/>
    <property type="match status" value="2"/>
</dbReference>
<dbReference type="InterPro" id="IPR036736">
    <property type="entry name" value="ACP-like_sf"/>
</dbReference>
<evidence type="ECO:0000256" key="5">
    <source>
        <dbReference type="ARBA" id="ARBA00022450"/>
    </source>
</evidence>